<dbReference type="Pfam" id="PF02771">
    <property type="entry name" value="Acyl-CoA_dh_N"/>
    <property type="match status" value="1"/>
</dbReference>
<dbReference type="EC" id="1.3.8.9" evidence="17"/>
<dbReference type="InterPro" id="IPR046373">
    <property type="entry name" value="Acyl-CoA_Oxase/DH_mid-dom_sf"/>
</dbReference>
<dbReference type="GO" id="GO:0006631">
    <property type="term" value="P:fatty acid metabolic process"/>
    <property type="evidence" value="ECO:0007669"/>
    <property type="project" value="UniProtKB-KW"/>
</dbReference>
<comment type="subunit">
    <text evidence="20">Homodimer. Homodimerizes after import into the mitochondrion.</text>
</comment>
<dbReference type="Gene3D" id="1.10.540.10">
    <property type="entry name" value="Acyl-CoA dehydrogenase/oxidase, N-terminal domain"/>
    <property type="match status" value="1"/>
</dbReference>
<comment type="catalytic activity">
    <reaction evidence="21">
        <text>dodecanoyl-CoA + oxidized [electron-transfer flavoprotein] + H(+) = (2E)-dodecenoyl-CoA + reduced [electron-transfer flavoprotein]</text>
        <dbReference type="Rhea" id="RHEA:47296"/>
        <dbReference type="Rhea" id="RHEA-COMP:10685"/>
        <dbReference type="Rhea" id="RHEA-COMP:10686"/>
        <dbReference type="ChEBI" id="CHEBI:15378"/>
        <dbReference type="ChEBI" id="CHEBI:57330"/>
        <dbReference type="ChEBI" id="CHEBI:57375"/>
        <dbReference type="ChEBI" id="CHEBI:57692"/>
        <dbReference type="ChEBI" id="CHEBI:58307"/>
    </reaction>
    <physiologicalReaction direction="left-to-right" evidence="21">
        <dbReference type="Rhea" id="RHEA:47297"/>
    </physiologicalReaction>
</comment>
<evidence type="ECO:0000256" key="25">
    <source>
        <dbReference type="ARBA" id="ARBA00049050"/>
    </source>
</evidence>
<evidence type="ECO:0000256" key="5">
    <source>
        <dbReference type="ARBA" id="ARBA00022553"/>
    </source>
</evidence>
<dbReference type="InterPro" id="IPR013786">
    <property type="entry name" value="AcylCoA_DH/ox_N"/>
</dbReference>
<evidence type="ECO:0000256" key="9">
    <source>
        <dbReference type="ARBA" id="ARBA00022827"/>
    </source>
</evidence>
<dbReference type="InterPro" id="IPR006091">
    <property type="entry name" value="Acyl-CoA_Oxase/DH_mid-dom"/>
</dbReference>
<reference evidence="33" key="1">
    <citation type="submission" date="2020-03" db="EMBL/GenBank/DDBJ databases">
        <title>Transcriptomic Profiling of the Digestive Tract of the Rat Flea, Xenopsylla cheopis, Following Blood Feeding and Infection with Yersinia pestis.</title>
        <authorList>
            <person name="Bland D.M."/>
            <person name="Martens C.A."/>
            <person name="Virtaneva K."/>
            <person name="Kanakabandi K."/>
            <person name="Long D."/>
            <person name="Rosenke R."/>
            <person name="Saturday G.A."/>
            <person name="Hoyt F.H."/>
            <person name="Bruno D.P."/>
            <person name="Ribeiro J.M.C."/>
            <person name="Hinnebusch J."/>
        </authorList>
    </citation>
    <scope>NUCLEOTIDE SEQUENCE</scope>
</reference>
<accession>A0A6M2DQ55</accession>
<evidence type="ECO:0000256" key="20">
    <source>
        <dbReference type="ARBA" id="ARBA00046812"/>
    </source>
</evidence>
<comment type="subcellular location">
    <subcellularLocation>
        <location evidence="2">Mitochondrion inner membrane</location>
        <topology evidence="2">Peripheral membrane protein</topology>
    </subcellularLocation>
</comment>
<evidence type="ECO:0000256" key="26">
    <source>
        <dbReference type="ARBA" id="ARBA00049140"/>
    </source>
</evidence>
<evidence type="ECO:0000256" key="4">
    <source>
        <dbReference type="ARBA" id="ARBA00009347"/>
    </source>
</evidence>
<dbReference type="GO" id="GO:0050660">
    <property type="term" value="F:flavin adenine dinucleotide binding"/>
    <property type="evidence" value="ECO:0007669"/>
    <property type="project" value="InterPro"/>
</dbReference>
<evidence type="ECO:0000256" key="12">
    <source>
        <dbReference type="ARBA" id="ARBA00022990"/>
    </source>
</evidence>
<dbReference type="GO" id="GO:0000062">
    <property type="term" value="F:fatty-acyl-CoA binding"/>
    <property type="evidence" value="ECO:0007669"/>
    <property type="project" value="TreeGrafter"/>
</dbReference>
<dbReference type="InterPro" id="IPR049448">
    <property type="entry name" value="ACAD9/ACADV-like_C"/>
</dbReference>
<protein>
    <recommendedName>
        <fullName evidence="18">Very long-chain specific acyl-CoA dehydrogenase, mitochondrial</fullName>
        <ecNumber evidence="17">1.3.8.9</ecNumber>
    </recommendedName>
</protein>
<evidence type="ECO:0000256" key="6">
    <source>
        <dbReference type="ARBA" id="ARBA00022630"/>
    </source>
</evidence>
<dbReference type="Pfam" id="PF02770">
    <property type="entry name" value="Acyl-CoA_dh_M"/>
    <property type="match status" value="1"/>
</dbReference>
<dbReference type="GO" id="GO:0017099">
    <property type="term" value="F:very-long-chain fatty acyl-CoA dehydrogenase activity"/>
    <property type="evidence" value="ECO:0007669"/>
    <property type="project" value="UniProtKB-EC"/>
</dbReference>
<dbReference type="PROSITE" id="PS00072">
    <property type="entry name" value="ACYL_COA_DH_1"/>
    <property type="match status" value="1"/>
</dbReference>
<evidence type="ECO:0000256" key="27">
    <source>
        <dbReference type="ARBA" id="ARBA00049224"/>
    </source>
</evidence>
<evidence type="ECO:0000256" key="18">
    <source>
        <dbReference type="ARBA" id="ARBA00040902"/>
    </source>
</evidence>
<keyword evidence="7" id="KW-0999">Mitochondrion inner membrane</keyword>
<evidence type="ECO:0000256" key="16">
    <source>
        <dbReference type="ARBA" id="ARBA00023136"/>
    </source>
</evidence>
<evidence type="ECO:0000256" key="22">
    <source>
        <dbReference type="ARBA" id="ARBA00047916"/>
    </source>
</evidence>
<comment type="catalytic activity">
    <reaction evidence="24">
        <text>tetradecanoyl-CoA + oxidized [electron-transfer flavoprotein] + H(+) = (2E)-tetradecenoyl-CoA + reduced [electron-transfer flavoprotein]</text>
        <dbReference type="Rhea" id="RHEA:47316"/>
        <dbReference type="Rhea" id="RHEA-COMP:10685"/>
        <dbReference type="Rhea" id="RHEA-COMP:10686"/>
        <dbReference type="ChEBI" id="CHEBI:15378"/>
        <dbReference type="ChEBI" id="CHEBI:57385"/>
        <dbReference type="ChEBI" id="CHEBI:57692"/>
        <dbReference type="ChEBI" id="CHEBI:58307"/>
        <dbReference type="ChEBI" id="CHEBI:61405"/>
    </reaction>
    <physiologicalReaction direction="left-to-right" evidence="24">
        <dbReference type="Rhea" id="RHEA:47317"/>
    </physiologicalReaction>
</comment>
<evidence type="ECO:0000256" key="13">
    <source>
        <dbReference type="ARBA" id="ARBA00023002"/>
    </source>
</evidence>
<comment type="similarity">
    <text evidence="4 28">Belongs to the acyl-CoA dehydrogenase family.</text>
</comment>
<feature type="domain" description="ACAD9/ACADV-like C-terminal" evidence="32">
    <location>
        <begin position="496"/>
        <end position="614"/>
    </location>
</feature>
<keyword evidence="14" id="KW-0443">Lipid metabolism</keyword>
<dbReference type="Pfam" id="PF21343">
    <property type="entry name" value="ACAD9-ACADV_C"/>
    <property type="match status" value="1"/>
</dbReference>
<organism evidence="33">
    <name type="scientific">Xenopsylla cheopis</name>
    <name type="common">Oriental rat flea</name>
    <name type="synonym">Pulex cheopis</name>
    <dbReference type="NCBI Taxonomy" id="163159"/>
    <lineage>
        <taxon>Eukaryota</taxon>
        <taxon>Metazoa</taxon>
        <taxon>Ecdysozoa</taxon>
        <taxon>Arthropoda</taxon>
        <taxon>Hexapoda</taxon>
        <taxon>Insecta</taxon>
        <taxon>Pterygota</taxon>
        <taxon>Neoptera</taxon>
        <taxon>Endopterygota</taxon>
        <taxon>Siphonaptera</taxon>
        <taxon>Pulicidae</taxon>
        <taxon>Xenopsyllinae</taxon>
        <taxon>Xenopsylla</taxon>
    </lineage>
</organism>
<dbReference type="EMBL" id="GIIL01004636">
    <property type="protein sequence ID" value="NOV48362.1"/>
    <property type="molecule type" value="Transcribed_RNA"/>
</dbReference>
<dbReference type="PANTHER" id="PTHR43884:SF11">
    <property type="entry name" value="VERY LONG-CHAIN SPECIFIC ACYL-COA DEHYDROGENASE, MITOCHONDRIAL"/>
    <property type="match status" value="1"/>
</dbReference>
<dbReference type="InterPro" id="IPR009100">
    <property type="entry name" value="AcylCoA_DH/oxidase_NM_dom_sf"/>
</dbReference>
<dbReference type="FunFam" id="2.40.110.10:FF:000006">
    <property type="entry name" value="very long-chain specific acyl-CoA dehydrogenase, mitochondrial"/>
    <property type="match status" value="1"/>
</dbReference>
<dbReference type="Gene3D" id="2.40.110.10">
    <property type="entry name" value="Butyryl-CoA Dehydrogenase, subunit A, domain 2"/>
    <property type="match status" value="1"/>
</dbReference>
<comment type="function">
    <text evidence="19">Very long-chain specific acyl-CoA dehydrogenase is one of the acyl-CoA dehydrogenases that catalyze the first step of mitochondrial fatty acid beta-oxidation, an aerobic process breaking down fatty acids into acetyl-CoA and allowing the production of energy from fats. The first step of fatty acid beta-oxidation consists in the removal of one hydrogen from C-2 and C-3 of the straight-chain fatty acyl-CoA thioester, resulting in the formation of trans-2-enoyl-CoA. Among the different mitochondrial acyl-CoA dehydrogenases, very long-chain specific acyl-CoA dehydrogenase acts specifically on acyl-CoAs with saturated 12 to 24 carbons long primary chains.</text>
</comment>
<evidence type="ECO:0000256" key="21">
    <source>
        <dbReference type="ARBA" id="ARBA00047893"/>
    </source>
</evidence>
<evidence type="ECO:0000259" key="31">
    <source>
        <dbReference type="Pfam" id="PF02771"/>
    </source>
</evidence>
<evidence type="ECO:0000256" key="14">
    <source>
        <dbReference type="ARBA" id="ARBA00023098"/>
    </source>
</evidence>
<keyword evidence="11" id="KW-0809">Transit peptide</keyword>
<evidence type="ECO:0000256" key="10">
    <source>
        <dbReference type="ARBA" id="ARBA00022832"/>
    </source>
</evidence>
<keyword evidence="5" id="KW-0597">Phosphoprotein</keyword>
<dbReference type="FunFam" id="1.10.540.10:FF:000001">
    <property type="entry name" value="Very long-chain-specific acyl-CoA dehydrogenase, mitochondrial"/>
    <property type="match status" value="1"/>
</dbReference>
<comment type="cofactor">
    <cofactor evidence="1 28">
        <name>FAD</name>
        <dbReference type="ChEBI" id="CHEBI:57692"/>
    </cofactor>
</comment>
<dbReference type="AlphaFoldDB" id="A0A6M2DQ55"/>
<evidence type="ECO:0000259" key="29">
    <source>
        <dbReference type="Pfam" id="PF00441"/>
    </source>
</evidence>
<keyword evidence="13 28" id="KW-0560">Oxidoreductase</keyword>
<evidence type="ECO:0000256" key="1">
    <source>
        <dbReference type="ARBA" id="ARBA00001974"/>
    </source>
</evidence>
<evidence type="ECO:0000259" key="32">
    <source>
        <dbReference type="Pfam" id="PF21343"/>
    </source>
</evidence>
<comment type="catalytic activity">
    <reaction evidence="22">
        <text>oxidized [electron-transfer flavoprotein] + hexadecanoyl-CoA + H(+) = (2E)-hexadecenoyl-CoA + reduced [electron-transfer flavoprotein]</text>
        <dbReference type="Rhea" id="RHEA:43448"/>
        <dbReference type="Rhea" id="RHEA-COMP:10685"/>
        <dbReference type="Rhea" id="RHEA-COMP:10686"/>
        <dbReference type="ChEBI" id="CHEBI:15378"/>
        <dbReference type="ChEBI" id="CHEBI:57379"/>
        <dbReference type="ChEBI" id="CHEBI:57692"/>
        <dbReference type="ChEBI" id="CHEBI:58307"/>
        <dbReference type="ChEBI" id="CHEBI:61526"/>
    </reaction>
    <physiologicalReaction direction="left-to-right" evidence="22">
        <dbReference type="Rhea" id="RHEA:43449"/>
    </physiologicalReaction>
</comment>
<comment type="catalytic activity">
    <reaction evidence="25">
        <text>a very-long-chain 2,3-saturated fatty acyl-CoA + oxidized [electron-transfer flavoprotein] + H(+) = a very-long-chain (2E)-enoyl-CoA + reduced [electron-transfer flavoprotein]</text>
        <dbReference type="Rhea" id="RHEA:19181"/>
        <dbReference type="Rhea" id="RHEA-COMP:10685"/>
        <dbReference type="Rhea" id="RHEA-COMP:10686"/>
        <dbReference type="ChEBI" id="CHEBI:15378"/>
        <dbReference type="ChEBI" id="CHEBI:57692"/>
        <dbReference type="ChEBI" id="CHEBI:58307"/>
        <dbReference type="ChEBI" id="CHEBI:83724"/>
        <dbReference type="ChEBI" id="CHEBI:83728"/>
        <dbReference type="EC" id="1.3.8.9"/>
    </reaction>
    <physiologicalReaction direction="left-to-right" evidence="25">
        <dbReference type="Rhea" id="RHEA:19182"/>
    </physiologicalReaction>
</comment>
<evidence type="ECO:0000256" key="24">
    <source>
        <dbReference type="ARBA" id="ARBA00049038"/>
    </source>
</evidence>
<name>A0A6M2DQ55_XENCH</name>
<dbReference type="GO" id="GO:0005743">
    <property type="term" value="C:mitochondrial inner membrane"/>
    <property type="evidence" value="ECO:0007669"/>
    <property type="project" value="UniProtKB-SubCell"/>
</dbReference>
<dbReference type="PANTHER" id="PTHR43884">
    <property type="entry name" value="ACYL-COA DEHYDROGENASE"/>
    <property type="match status" value="1"/>
</dbReference>
<dbReference type="Pfam" id="PF00441">
    <property type="entry name" value="Acyl-CoA_dh_1"/>
    <property type="match status" value="1"/>
</dbReference>
<feature type="domain" description="Acyl-CoA oxidase/dehydrogenase middle" evidence="30">
    <location>
        <begin position="182"/>
        <end position="284"/>
    </location>
</feature>
<keyword evidence="12" id="KW-0007">Acetylation</keyword>
<keyword evidence="8" id="KW-0702">S-nitrosylation</keyword>
<proteinExistence type="inferred from homology"/>
<sequence>MLRVGRSVALIKKSLPESSRYVSTTHRLLSDKNESKKQNMSFVMNTFRGQLQPAQMFPYPEVLDSEQQETLAALIDPTSKFFEEVNNPVRNDETSSIDEETMNGLWEMGAFGLQVPVEYGGLGLCNTQYARMTEIIGQNDLGLGITLGAHQSIGFKGILLYGTPEQKQKYLPLVSSGKNVAAFCLTEPSSGSDANSIRSRAVKSEDGKHYILNGSKIWISNGGIAEIMTVFAQTPQPDPKTGGMKDKVTAFIVERKFGGVTSGLPEKKMGIKCSNTAEVYYEDVKIPIENILGVEGEGFKVAMNILNNGRFGMAAALSGTMRACIKKATDFATTRTQFGNLIESYGGIQEKLARMCMLHYVTESMAYMISGLMDQKSEDYHLEAAISKCFASESAWYVCDEAIQIMGGMGFMKDGGLERILRDLRIFRIFEGTNDILRLFVALTGIQYAGAHLKELQRAFKNPAANLGMIFDEVSKRAFRSIGIGGVPNMAHLVHPNLGESSQLAARGIALFGQTVETLLMKYGKDIVHEQFLLNRIAQATFDNFTMAVVLSRATKSLKENSPTAKHEELMAKAWCVEASERLETNLKHVVSGKHLDLYTKLATIGKNSCAANGVPQNNPLNL</sequence>
<keyword evidence="9 28" id="KW-0274">FAD</keyword>
<evidence type="ECO:0000256" key="17">
    <source>
        <dbReference type="ARBA" id="ARBA00039034"/>
    </source>
</evidence>
<evidence type="ECO:0000256" key="7">
    <source>
        <dbReference type="ARBA" id="ARBA00022792"/>
    </source>
</evidence>
<keyword evidence="6 28" id="KW-0285">Flavoprotein</keyword>
<comment type="catalytic activity">
    <reaction evidence="23">
        <text>tetracosanoyl-CoA + oxidized [electron-transfer flavoprotein] + H(+) = (2E)-tetracosenoyl-CoA + reduced [electron-transfer flavoprotein]</text>
        <dbReference type="Rhea" id="RHEA:47232"/>
        <dbReference type="Rhea" id="RHEA-COMP:10685"/>
        <dbReference type="Rhea" id="RHEA-COMP:10686"/>
        <dbReference type="ChEBI" id="CHEBI:15378"/>
        <dbReference type="ChEBI" id="CHEBI:57692"/>
        <dbReference type="ChEBI" id="CHEBI:58307"/>
        <dbReference type="ChEBI" id="CHEBI:65052"/>
        <dbReference type="ChEBI" id="CHEBI:74693"/>
    </reaction>
    <physiologicalReaction direction="left-to-right" evidence="23">
        <dbReference type="Rhea" id="RHEA:47233"/>
    </physiologicalReaction>
</comment>
<evidence type="ECO:0000256" key="19">
    <source>
        <dbReference type="ARBA" id="ARBA00045422"/>
    </source>
</evidence>
<evidence type="ECO:0000256" key="2">
    <source>
        <dbReference type="ARBA" id="ARBA00004637"/>
    </source>
</evidence>
<evidence type="ECO:0000256" key="3">
    <source>
        <dbReference type="ARBA" id="ARBA00005198"/>
    </source>
</evidence>
<dbReference type="SUPFAM" id="SSF56645">
    <property type="entry name" value="Acyl-CoA dehydrogenase NM domain-like"/>
    <property type="match status" value="1"/>
</dbReference>
<dbReference type="InterPro" id="IPR037069">
    <property type="entry name" value="AcylCoA_DH/ox_N_sf"/>
</dbReference>
<dbReference type="PROSITE" id="PS00073">
    <property type="entry name" value="ACYL_COA_DH_2"/>
    <property type="match status" value="1"/>
</dbReference>
<dbReference type="InterPro" id="IPR036250">
    <property type="entry name" value="AcylCo_DH-like_C"/>
</dbReference>
<dbReference type="InterPro" id="IPR006089">
    <property type="entry name" value="Acyl-CoA_DH_CS"/>
</dbReference>
<dbReference type="CDD" id="cd01161">
    <property type="entry name" value="VLCAD"/>
    <property type="match status" value="1"/>
</dbReference>
<keyword evidence="16" id="KW-0472">Membrane</keyword>
<feature type="domain" description="Acyl-CoA dehydrogenase/oxidase N-terminal" evidence="31">
    <location>
        <begin position="71"/>
        <end position="178"/>
    </location>
</feature>
<keyword evidence="15" id="KW-0496">Mitochondrion</keyword>
<dbReference type="FunFam" id="1.20.140.10:FF:000008">
    <property type="entry name" value="acyl-CoA dehydrogenase family member 9, mitochondrial"/>
    <property type="match status" value="1"/>
</dbReference>
<dbReference type="Gene3D" id="1.20.140.10">
    <property type="entry name" value="Butyryl-CoA Dehydrogenase, subunit A, domain 3"/>
    <property type="match status" value="2"/>
</dbReference>
<evidence type="ECO:0000256" key="8">
    <source>
        <dbReference type="ARBA" id="ARBA00022799"/>
    </source>
</evidence>
<evidence type="ECO:0000259" key="30">
    <source>
        <dbReference type="Pfam" id="PF02770"/>
    </source>
</evidence>
<comment type="pathway">
    <text evidence="3">Lipid metabolism; mitochondrial fatty acid beta-oxidation.</text>
</comment>
<evidence type="ECO:0000256" key="23">
    <source>
        <dbReference type="ARBA" id="ARBA00048086"/>
    </source>
</evidence>
<dbReference type="SUPFAM" id="SSF47203">
    <property type="entry name" value="Acyl-CoA dehydrogenase C-terminal domain-like"/>
    <property type="match status" value="1"/>
</dbReference>
<feature type="domain" description="Acyl-CoA dehydrogenase/oxidase C-terminal" evidence="29">
    <location>
        <begin position="296"/>
        <end position="442"/>
    </location>
</feature>
<keyword evidence="10" id="KW-0276">Fatty acid metabolism</keyword>
<evidence type="ECO:0000256" key="15">
    <source>
        <dbReference type="ARBA" id="ARBA00023128"/>
    </source>
</evidence>
<evidence type="ECO:0000313" key="33">
    <source>
        <dbReference type="EMBL" id="NOV48362.1"/>
    </source>
</evidence>
<evidence type="ECO:0000256" key="28">
    <source>
        <dbReference type="RuleBase" id="RU362125"/>
    </source>
</evidence>
<comment type="catalytic activity">
    <reaction evidence="27">
        <text>octadecanoyl-CoA + oxidized [electron-transfer flavoprotein] + H(+) = (2E)-octadecenoyl-CoA + reduced [electron-transfer flavoprotein]</text>
        <dbReference type="Rhea" id="RHEA:47240"/>
        <dbReference type="Rhea" id="RHEA-COMP:10685"/>
        <dbReference type="Rhea" id="RHEA-COMP:10686"/>
        <dbReference type="ChEBI" id="CHEBI:15378"/>
        <dbReference type="ChEBI" id="CHEBI:57394"/>
        <dbReference type="ChEBI" id="CHEBI:57692"/>
        <dbReference type="ChEBI" id="CHEBI:58307"/>
        <dbReference type="ChEBI" id="CHEBI:71412"/>
    </reaction>
    <physiologicalReaction direction="left-to-right" evidence="27">
        <dbReference type="Rhea" id="RHEA:47241"/>
    </physiologicalReaction>
</comment>
<dbReference type="InterPro" id="IPR009075">
    <property type="entry name" value="AcylCo_DH/oxidase_C"/>
</dbReference>
<comment type="catalytic activity">
    <reaction evidence="26">
        <text>eicosanoyl-CoA + oxidized [electron-transfer flavoprotein] + H(+) = (2E)-eicosenoyl-CoA + reduced [electron-transfer flavoprotein]</text>
        <dbReference type="Rhea" id="RHEA:47236"/>
        <dbReference type="Rhea" id="RHEA-COMP:10685"/>
        <dbReference type="Rhea" id="RHEA-COMP:10686"/>
        <dbReference type="ChEBI" id="CHEBI:15378"/>
        <dbReference type="ChEBI" id="CHEBI:57380"/>
        <dbReference type="ChEBI" id="CHEBI:57692"/>
        <dbReference type="ChEBI" id="CHEBI:58307"/>
        <dbReference type="ChEBI" id="CHEBI:74691"/>
    </reaction>
    <physiologicalReaction direction="left-to-right" evidence="26">
        <dbReference type="Rhea" id="RHEA:47237"/>
    </physiologicalReaction>
</comment>
<evidence type="ECO:0000256" key="11">
    <source>
        <dbReference type="ARBA" id="ARBA00022946"/>
    </source>
</evidence>